<evidence type="ECO:0000313" key="3">
    <source>
        <dbReference type="Proteomes" id="UP000826271"/>
    </source>
</evidence>
<sequence length="328" mass="38015">MYLNLFKLDIDELINEFVECESTTFAEFKRIWLSKKFSYLRRALQPTKVSSCSHYMHIPLVTWFQLALSHIEWVGCIACTACMKPSRSSHLSKFIYLLNKVNLVIHFERWAAAYFGQGEMRQLKNLVIDSKRTGVKVVSVLVKSMLEKNMFLFGFVGTNEGSVTERVNELTDLQNARVQAAYKKLFANSRLEHFIHMDLGMELDVDLLKKKSSDYAVAKELAIKEASQAIDVENVKHIAEKRRLIGETVEKSAADWNEQKEMFYERTGFDHPPTIAAEENDNRKRKEPCDNVEEHDDFGTELERVLLFQPLESDNEEVEPTDDWENDT</sequence>
<proteinExistence type="predicted"/>
<evidence type="ECO:0000256" key="1">
    <source>
        <dbReference type="SAM" id="MobiDB-lite"/>
    </source>
</evidence>
<feature type="region of interest" description="Disordered" evidence="1">
    <location>
        <begin position="309"/>
        <end position="328"/>
    </location>
</feature>
<organism evidence="2 3">
    <name type="scientific">Buddleja alternifolia</name>
    <dbReference type="NCBI Taxonomy" id="168488"/>
    <lineage>
        <taxon>Eukaryota</taxon>
        <taxon>Viridiplantae</taxon>
        <taxon>Streptophyta</taxon>
        <taxon>Embryophyta</taxon>
        <taxon>Tracheophyta</taxon>
        <taxon>Spermatophyta</taxon>
        <taxon>Magnoliopsida</taxon>
        <taxon>eudicotyledons</taxon>
        <taxon>Gunneridae</taxon>
        <taxon>Pentapetalae</taxon>
        <taxon>asterids</taxon>
        <taxon>lamiids</taxon>
        <taxon>Lamiales</taxon>
        <taxon>Scrophulariaceae</taxon>
        <taxon>Buddlejeae</taxon>
        <taxon>Buddleja</taxon>
    </lineage>
</organism>
<dbReference type="PANTHER" id="PTHR15131:SF3">
    <property type="entry name" value="SNRNA-ACTIVATING PROTEIN COMPLEX SUBUNIT 1"/>
    <property type="match status" value="1"/>
</dbReference>
<protein>
    <submittedName>
        <fullName evidence="2">Uncharacterized protein</fullName>
    </submittedName>
</protein>
<dbReference type="Pfam" id="PF09808">
    <property type="entry name" value="SNAPC1"/>
    <property type="match status" value="1"/>
</dbReference>
<evidence type="ECO:0000313" key="2">
    <source>
        <dbReference type="EMBL" id="KAG8366362.1"/>
    </source>
</evidence>
<dbReference type="EMBL" id="WHWC01000017">
    <property type="protein sequence ID" value="KAG8366362.1"/>
    <property type="molecule type" value="Genomic_DNA"/>
</dbReference>
<dbReference type="GO" id="GO:0042796">
    <property type="term" value="P:snRNA transcription by RNA polymerase III"/>
    <property type="evidence" value="ECO:0007669"/>
    <property type="project" value="TreeGrafter"/>
</dbReference>
<dbReference type="GO" id="GO:0019185">
    <property type="term" value="C:snRNA-activating protein complex"/>
    <property type="evidence" value="ECO:0007669"/>
    <property type="project" value="TreeGrafter"/>
</dbReference>
<feature type="compositionally biased region" description="Basic and acidic residues" evidence="1">
    <location>
        <begin position="280"/>
        <end position="289"/>
    </location>
</feature>
<name>A0AAV6WFW1_9LAMI</name>
<accession>A0AAV6WFW1</accession>
<comment type="caution">
    <text evidence="2">The sequence shown here is derived from an EMBL/GenBank/DDBJ whole genome shotgun (WGS) entry which is preliminary data.</text>
</comment>
<gene>
    <name evidence="2" type="ORF">BUALT_Bualt17G0071900</name>
</gene>
<reference evidence="2" key="1">
    <citation type="submission" date="2019-10" db="EMBL/GenBank/DDBJ databases">
        <authorList>
            <person name="Zhang R."/>
            <person name="Pan Y."/>
            <person name="Wang J."/>
            <person name="Ma R."/>
            <person name="Yu S."/>
        </authorList>
    </citation>
    <scope>NUCLEOTIDE SEQUENCE</scope>
    <source>
        <strain evidence="2">LA-IB0</strain>
        <tissue evidence="2">Leaf</tissue>
    </source>
</reference>
<dbReference type="AlphaFoldDB" id="A0AAV6WFW1"/>
<keyword evidence="3" id="KW-1185">Reference proteome</keyword>
<dbReference type="InterPro" id="IPR019188">
    <property type="entry name" value="SNAPC1"/>
</dbReference>
<dbReference type="PANTHER" id="PTHR15131">
    <property type="entry name" value="SMALL NUCLEAR RNA ACTIVATING COMPLEX, POLYPEPTIDE 1"/>
    <property type="match status" value="1"/>
</dbReference>
<dbReference type="GO" id="GO:0042795">
    <property type="term" value="P:snRNA transcription by RNA polymerase II"/>
    <property type="evidence" value="ECO:0007669"/>
    <property type="project" value="TreeGrafter"/>
</dbReference>
<dbReference type="GO" id="GO:0043565">
    <property type="term" value="F:sequence-specific DNA binding"/>
    <property type="evidence" value="ECO:0007669"/>
    <property type="project" value="TreeGrafter"/>
</dbReference>
<dbReference type="Proteomes" id="UP000826271">
    <property type="component" value="Unassembled WGS sequence"/>
</dbReference>
<feature type="compositionally biased region" description="Acidic residues" evidence="1">
    <location>
        <begin position="313"/>
        <end position="328"/>
    </location>
</feature>
<feature type="region of interest" description="Disordered" evidence="1">
    <location>
        <begin position="267"/>
        <end position="297"/>
    </location>
</feature>